<sequence>MSTANNKRLMKRFVEFINTSSEVLSKELIATEAKFFVPGQKEPLEGPTGYLNIINMMRSGFSDIQWELEDMVAEDNQIAARFTMRGTHDGLFFNVPATFRTIEVKAVNFYKFYNDQIIEEFGQPDLLNLLQQIGALPSMN</sequence>
<evidence type="ECO:0008006" key="3">
    <source>
        <dbReference type="Google" id="ProtNLM"/>
    </source>
</evidence>
<evidence type="ECO:0000313" key="2">
    <source>
        <dbReference type="Proteomes" id="UP000186720"/>
    </source>
</evidence>
<dbReference type="RefSeq" id="WP_074493864.1">
    <property type="nucleotide sequence ID" value="NZ_FPAM01000021.1"/>
</dbReference>
<organism evidence="1 2">
    <name type="scientific">Mucilaginibacter polytrichastri</name>
    <dbReference type="NCBI Taxonomy" id="1302689"/>
    <lineage>
        <taxon>Bacteria</taxon>
        <taxon>Pseudomonadati</taxon>
        <taxon>Bacteroidota</taxon>
        <taxon>Sphingobacteriia</taxon>
        <taxon>Sphingobacteriales</taxon>
        <taxon>Sphingobacteriaceae</taxon>
        <taxon>Mucilaginibacter</taxon>
    </lineage>
</organism>
<dbReference type="InterPro" id="IPR009959">
    <property type="entry name" value="Cyclase_SnoaL-like"/>
</dbReference>
<dbReference type="STRING" id="1302689.RG47T_5227"/>
<dbReference type="EMBL" id="MPPL01000002">
    <property type="protein sequence ID" value="OKS84537.1"/>
    <property type="molecule type" value="Genomic_DNA"/>
</dbReference>
<gene>
    <name evidence="1" type="ORF">RG47T_5227</name>
</gene>
<dbReference type="PANTHER" id="PTHR38436">
    <property type="entry name" value="POLYKETIDE CYCLASE SNOAL-LIKE DOMAIN"/>
    <property type="match status" value="1"/>
</dbReference>
<accession>A0A1Q5ZS09</accession>
<dbReference type="Pfam" id="PF07366">
    <property type="entry name" value="SnoaL"/>
    <property type="match status" value="1"/>
</dbReference>
<dbReference type="Proteomes" id="UP000186720">
    <property type="component" value="Unassembled WGS sequence"/>
</dbReference>
<dbReference type="InterPro" id="IPR032710">
    <property type="entry name" value="NTF2-like_dom_sf"/>
</dbReference>
<dbReference type="GO" id="GO:0030638">
    <property type="term" value="P:polyketide metabolic process"/>
    <property type="evidence" value="ECO:0007669"/>
    <property type="project" value="InterPro"/>
</dbReference>
<dbReference type="PANTHER" id="PTHR38436:SF1">
    <property type="entry name" value="ESTER CYCLASE"/>
    <property type="match status" value="1"/>
</dbReference>
<comment type="caution">
    <text evidence="1">The sequence shown here is derived from an EMBL/GenBank/DDBJ whole genome shotgun (WGS) entry which is preliminary data.</text>
</comment>
<dbReference type="SUPFAM" id="SSF54427">
    <property type="entry name" value="NTF2-like"/>
    <property type="match status" value="1"/>
</dbReference>
<protein>
    <recommendedName>
        <fullName evidence="3">Ester cyclase</fullName>
    </recommendedName>
</protein>
<dbReference type="OrthoDB" id="7876517at2"/>
<dbReference type="Gene3D" id="3.10.450.50">
    <property type="match status" value="1"/>
</dbReference>
<evidence type="ECO:0000313" key="1">
    <source>
        <dbReference type="EMBL" id="OKS84537.1"/>
    </source>
</evidence>
<name>A0A1Q5ZS09_9SPHI</name>
<proteinExistence type="predicted"/>
<dbReference type="AlphaFoldDB" id="A0A1Q5ZS09"/>
<reference evidence="1 2" key="1">
    <citation type="submission" date="2016-11" db="EMBL/GenBank/DDBJ databases">
        <title>Whole Genome Sequencing of Mucilaginibacter polytrichastri RG4-7(T) isolated from the moss sample.</title>
        <authorList>
            <person name="Li Y."/>
        </authorList>
    </citation>
    <scope>NUCLEOTIDE SEQUENCE [LARGE SCALE GENOMIC DNA]</scope>
    <source>
        <strain evidence="1 2">RG4-7</strain>
    </source>
</reference>
<keyword evidence="2" id="KW-1185">Reference proteome</keyword>